<dbReference type="EMBL" id="JAYGJQ010000001">
    <property type="protein sequence ID" value="MEA9356094.1"/>
    <property type="molecule type" value="Genomic_DNA"/>
</dbReference>
<dbReference type="SMART" id="SM01006">
    <property type="entry name" value="AlcB"/>
    <property type="match status" value="1"/>
</dbReference>
<dbReference type="InterPro" id="IPR019432">
    <property type="entry name" value="Acyltransferase_MbtK/IucB-like"/>
</dbReference>
<dbReference type="GO" id="GO:0016746">
    <property type="term" value="F:acyltransferase activity"/>
    <property type="evidence" value="ECO:0007669"/>
    <property type="project" value="UniProtKB-KW"/>
</dbReference>
<protein>
    <submittedName>
        <fullName evidence="3">GNAT family N-acetyltransferase</fullName>
        <ecNumber evidence="3">2.3.1.-</ecNumber>
    </submittedName>
</protein>
<sequence>MMKPITYKPLHSGEAITAEMIEGLCRVKNQHNAELLVQAEAHGELLKLNVMKNDSLLNDDLLLVAVEYVLGHSTELKSVEINNFNPDKKTGYLLQKHFADGSDVIRFGRHQFFQLRGIWHKDRDYVLGIETWTSSSAERLHPVRPDIQTGTLYSKYVPQIEKTLSFRMIDPVRDLDIFHEWHNQPRVADFWELPLPKADLKEYILKGLKDPHTLPMILESNGVATGYFEMYWCREDRLAPYYESESFDRGFHFLIGDTDFLGFHNTDAAIKSLLHFLFIDEIRTRRVMAEPRSDNTKVLKYVETSGGWKKLYEFDFPHKRAALLECKREAFYMGHI</sequence>
<dbReference type="Proteomes" id="UP001302274">
    <property type="component" value="Unassembled WGS sequence"/>
</dbReference>
<dbReference type="Pfam" id="PF13523">
    <property type="entry name" value="Acetyltransf_8"/>
    <property type="match status" value="1"/>
</dbReference>
<dbReference type="PANTHER" id="PTHR31438">
    <property type="entry name" value="LYSINE N-ACYLTRANSFERASE C17G9.06C-RELATED"/>
    <property type="match status" value="1"/>
</dbReference>
<keyword evidence="3" id="KW-0012">Acyltransferase</keyword>
<evidence type="ECO:0000313" key="4">
    <source>
        <dbReference type="Proteomes" id="UP001302274"/>
    </source>
</evidence>
<evidence type="ECO:0000313" key="3">
    <source>
        <dbReference type="EMBL" id="MEA9356094.1"/>
    </source>
</evidence>
<gene>
    <name evidence="3" type="ORF">SHI21_07775</name>
</gene>
<feature type="domain" description="Acyltransferase MbtK/IucB-like conserved" evidence="2">
    <location>
        <begin position="167"/>
        <end position="214"/>
    </location>
</feature>
<dbReference type="SUPFAM" id="SSF55729">
    <property type="entry name" value="Acyl-CoA N-acyltransferases (Nat)"/>
    <property type="match status" value="1"/>
</dbReference>
<evidence type="ECO:0000256" key="1">
    <source>
        <dbReference type="ARBA" id="ARBA00004924"/>
    </source>
</evidence>
<proteinExistence type="predicted"/>
<keyword evidence="4" id="KW-1185">Reference proteome</keyword>
<dbReference type="Gene3D" id="3.40.630.30">
    <property type="match status" value="1"/>
</dbReference>
<dbReference type="RefSeq" id="WP_323575770.1">
    <property type="nucleotide sequence ID" value="NZ_JAYGJQ010000001.1"/>
</dbReference>
<reference evidence="3 4" key="1">
    <citation type="submission" date="2023-11" db="EMBL/GenBank/DDBJ databases">
        <title>A Novel Polar Bacteriovorax (B. antarcticus) Isolated from the Biocrust in Antarctica.</title>
        <authorList>
            <person name="Mun W."/>
            <person name="Choi S.Y."/>
            <person name="Mitchell R.J."/>
        </authorList>
    </citation>
    <scope>NUCLEOTIDE SEQUENCE [LARGE SCALE GENOMIC DNA]</scope>
    <source>
        <strain evidence="3 4">PP10</strain>
    </source>
</reference>
<dbReference type="InterPro" id="IPR016181">
    <property type="entry name" value="Acyl_CoA_acyltransferase"/>
</dbReference>
<dbReference type="PANTHER" id="PTHR31438:SF1">
    <property type="entry name" value="LYSINE N-ACYLTRANSFERASE C17G9.06C-RELATED"/>
    <property type="match status" value="1"/>
</dbReference>
<name>A0ABU5VSR7_9BACT</name>
<comment type="pathway">
    <text evidence="1">Siderophore biosynthesis.</text>
</comment>
<accession>A0ABU5VSR7</accession>
<evidence type="ECO:0000259" key="2">
    <source>
        <dbReference type="SMART" id="SM01006"/>
    </source>
</evidence>
<comment type="caution">
    <text evidence="3">The sequence shown here is derived from an EMBL/GenBank/DDBJ whole genome shotgun (WGS) entry which is preliminary data.</text>
</comment>
<keyword evidence="3" id="KW-0808">Transferase</keyword>
<dbReference type="EC" id="2.3.1.-" evidence="3"/>
<organism evidence="3 4">
    <name type="scientific">Bacteriovorax antarcticus</name>
    <dbReference type="NCBI Taxonomy" id="3088717"/>
    <lineage>
        <taxon>Bacteria</taxon>
        <taxon>Pseudomonadati</taxon>
        <taxon>Bdellovibrionota</taxon>
        <taxon>Bacteriovoracia</taxon>
        <taxon>Bacteriovoracales</taxon>
        <taxon>Bacteriovoracaceae</taxon>
        <taxon>Bacteriovorax</taxon>
    </lineage>
</organism>